<dbReference type="Proteomes" id="UP000784880">
    <property type="component" value="Unassembled WGS sequence"/>
</dbReference>
<dbReference type="Pfam" id="PF00440">
    <property type="entry name" value="TetR_N"/>
    <property type="match status" value="1"/>
</dbReference>
<evidence type="ECO:0000256" key="1">
    <source>
        <dbReference type="ARBA" id="ARBA00022491"/>
    </source>
</evidence>
<evidence type="ECO:0000259" key="4">
    <source>
        <dbReference type="PROSITE" id="PS50977"/>
    </source>
</evidence>
<keyword evidence="6" id="KW-1185">Reference proteome</keyword>
<dbReference type="RefSeq" id="WP_217064112.1">
    <property type="nucleotide sequence ID" value="NZ_JAHQCS010000009.1"/>
</dbReference>
<comment type="caution">
    <text evidence="5">The sequence shown here is derived from an EMBL/GenBank/DDBJ whole genome shotgun (WGS) entry which is preliminary data.</text>
</comment>
<dbReference type="InterPro" id="IPR050624">
    <property type="entry name" value="HTH-type_Tx_Regulator"/>
</dbReference>
<reference evidence="5 6" key="1">
    <citation type="submission" date="2021-06" db="EMBL/GenBank/DDBJ databases">
        <title>Bacillus sp. RD4P76, an endophyte from a halophyte.</title>
        <authorList>
            <person name="Sun J.-Q."/>
        </authorList>
    </citation>
    <scope>NUCLEOTIDE SEQUENCE [LARGE SCALE GENOMIC DNA]</scope>
    <source>
        <strain evidence="5 6">CGMCC 1.15917</strain>
    </source>
</reference>
<gene>
    <name evidence="5" type="ORF">KS419_00385</name>
</gene>
<evidence type="ECO:0000313" key="6">
    <source>
        <dbReference type="Proteomes" id="UP000784880"/>
    </source>
</evidence>
<dbReference type="PANTHER" id="PTHR43479">
    <property type="entry name" value="ACREF/ENVCD OPERON REPRESSOR-RELATED"/>
    <property type="match status" value="1"/>
</dbReference>
<organism evidence="5 6">
    <name type="scientific">Evansella tamaricis</name>
    <dbReference type="NCBI Taxonomy" id="2069301"/>
    <lineage>
        <taxon>Bacteria</taxon>
        <taxon>Bacillati</taxon>
        <taxon>Bacillota</taxon>
        <taxon>Bacilli</taxon>
        <taxon>Bacillales</taxon>
        <taxon>Bacillaceae</taxon>
        <taxon>Evansella</taxon>
    </lineage>
</organism>
<evidence type="ECO:0000313" key="5">
    <source>
        <dbReference type="EMBL" id="MBU9710219.1"/>
    </source>
</evidence>
<dbReference type="PROSITE" id="PS50977">
    <property type="entry name" value="HTH_TETR_2"/>
    <property type="match status" value="1"/>
</dbReference>
<evidence type="ECO:0000256" key="3">
    <source>
        <dbReference type="PROSITE-ProRule" id="PRU00335"/>
    </source>
</evidence>
<keyword evidence="2 3" id="KW-0238">DNA-binding</keyword>
<accession>A0ABS6J948</accession>
<proteinExistence type="predicted"/>
<feature type="DNA-binding region" description="H-T-H motif" evidence="3">
    <location>
        <begin position="33"/>
        <end position="52"/>
    </location>
</feature>
<protein>
    <submittedName>
        <fullName evidence="5">TetR/AcrR family transcriptional regulator</fullName>
    </submittedName>
</protein>
<name>A0ABS6J948_9BACI</name>
<evidence type="ECO:0000256" key="2">
    <source>
        <dbReference type="ARBA" id="ARBA00023125"/>
    </source>
</evidence>
<dbReference type="EMBL" id="JAHQCS010000009">
    <property type="protein sequence ID" value="MBU9710219.1"/>
    <property type="molecule type" value="Genomic_DNA"/>
</dbReference>
<dbReference type="PANTHER" id="PTHR43479:SF11">
    <property type="entry name" value="ACREF_ENVCD OPERON REPRESSOR-RELATED"/>
    <property type="match status" value="1"/>
</dbReference>
<dbReference type="InterPro" id="IPR001647">
    <property type="entry name" value="HTH_TetR"/>
</dbReference>
<sequence>MSPRKSASQELTKEMIIKEARFQFLEKDFHQVSMRSIAKNLDCSHGALYYHFNNKAELFYAIIEDYFSTLNKLLEEVVHGPGENHEKLHDVFLRFIQFGLNHQSQYELMFMIRNTEVDSLSQEAANLSYQKFAQTVQSLTPKDLKVSNIYSAFIALHGFVAHYRKYVNRFEEAEEAAKLHVEFIIHALSTTAQL</sequence>
<keyword evidence="1" id="KW-0678">Repressor</keyword>
<feature type="domain" description="HTH tetR-type" evidence="4">
    <location>
        <begin position="10"/>
        <end position="70"/>
    </location>
</feature>